<evidence type="ECO:0000256" key="1">
    <source>
        <dbReference type="ARBA" id="ARBA00004443"/>
    </source>
</evidence>
<keyword evidence="6" id="KW-0999">Mitochondrion inner membrane</keyword>
<comment type="subcellular location">
    <subcellularLocation>
        <location evidence="1">Mitochondrion inner membrane</location>
        <topology evidence="1">Peripheral membrane protein</topology>
        <orientation evidence="1">Matrix side</orientation>
    </subcellularLocation>
</comment>
<keyword evidence="5" id="KW-0679">Respiratory chain</keyword>
<keyword evidence="4" id="KW-0813">Transport</keyword>
<dbReference type="GO" id="GO:0006120">
    <property type="term" value="P:mitochondrial electron transport, NADH to ubiquinone"/>
    <property type="evidence" value="ECO:0007669"/>
    <property type="project" value="InterPro"/>
</dbReference>
<organism evidence="10">
    <name type="scientific">Bracon brevicornis</name>
    <dbReference type="NCBI Taxonomy" id="1563983"/>
    <lineage>
        <taxon>Eukaryota</taxon>
        <taxon>Metazoa</taxon>
        <taxon>Ecdysozoa</taxon>
        <taxon>Arthropoda</taxon>
        <taxon>Hexapoda</taxon>
        <taxon>Insecta</taxon>
        <taxon>Pterygota</taxon>
        <taxon>Neoptera</taxon>
        <taxon>Endopterygota</taxon>
        <taxon>Hymenoptera</taxon>
        <taxon>Apocrita</taxon>
        <taxon>Ichneumonoidea</taxon>
        <taxon>Braconidae</taxon>
        <taxon>Braconinae</taxon>
        <taxon>Bracon</taxon>
    </lineage>
</organism>
<gene>
    <name evidence="10" type="ORF">BBRV_LOCUS110388</name>
</gene>
<dbReference type="GO" id="GO:0005743">
    <property type="term" value="C:mitochondrial inner membrane"/>
    <property type="evidence" value="ECO:0007669"/>
    <property type="project" value="UniProtKB-SubCell"/>
</dbReference>
<keyword evidence="7" id="KW-0249">Electron transport</keyword>
<dbReference type="InterPro" id="IPR033034">
    <property type="entry name" value="NDUFB9"/>
</dbReference>
<evidence type="ECO:0000256" key="6">
    <source>
        <dbReference type="ARBA" id="ARBA00022792"/>
    </source>
</evidence>
<evidence type="ECO:0000256" key="3">
    <source>
        <dbReference type="ARBA" id="ARBA00018684"/>
    </source>
</evidence>
<evidence type="ECO:0000256" key="8">
    <source>
        <dbReference type="ARBA" id="ARBA00023128"/>
    </source>
</evidence>
<dbReference type="PANTHER" id="PTHR12868">
    <property type="entry name" value="NADH-UBIQUINONE OXIDOREDUCTASE B22 SUBUNIT"/>
    <property type="match status" value="1"/>
</dbReference>
<evidence type="ECO:0000256" key="9">
    <source>
        <dbReference type="ARBA" id="ARBA00023136"/>
    </source>
</evidence>
<keyword evidence="9" id="KW-0472">Membrane</keyword>
<comment type="similarity">
    <text evidence="2">Belongs to the complex I LYR family.</text>
</comment>
<keyword evidence="8" id="KW-0496">Mitochondrion</keyword>
<evidence type="ECO:0000256" key="2">
    <source>
        <dbReference type="ARBA" id="ARBA00009508"/>
    </source>
</evidence>
<sequence>MDKQVFVKHWINSRYEAVLLRARFDANKDIKDLRKAKELLLAGEEELRGFLHPQPLVFATSPGGCAYDRESPSPDWVLDYWHPTEKAMYPKYFALREKRKLEYIEFYKKQYPDAPTTFKDEH</sequence>
<evidence type="ECO:0000256" key="4">
    <source>
        <dbReference type="ARBA" id="ARBA00022448"/>
    </source>
</evidence>
<evidence type="ECO:0000313" key="10">
    <source>
        <dbReference type="EMBL" id="CAD1577358.1"/>
    </source>
</evidence>
<dbReference type="EMBL" id="CADCXW020000344">
    <property type="protein sequence ID" value="CAD1577358.1"/>
    <property type="molecule type" value="Genomic_DNA"/>
</dbReference>
<name>A0A6V7LME4_9HYME</name>
<dbReference type="PANTHER" id="PTHR12868:SF0">
    <property type="entry name" value="NADH DEHYDROGENASE [UBIQUINONE] 1 BETA SUBCOMPLEX SUBUNIT 9"/>
    <property type="match status" value="1"/>
</dbReference>
<dbReference type="AlphaFoldDB" id="A0A6V7LME4"/>
<reference evidence="10" key="1">
    <citation type="submission" date="2020-07" db="EMBL/GenBank/DDBJ databases">
        <authorList>
            <person name="Ferguson B K."/>
        </authorList>
    </citation>
    <scope>NUCLEOTIDE SEQUENCE</scope>
    <source>
        <strain evidence="10">L06</strain>
    </source>
</reference>
<protein>
    <recommendedName>
        <fullName evidence="3">NADH dehydrogenase [ubiquinone] 1 beta subcomplex subunit 9</fullName>
    </recommendedName>
</protein>
<evidence type="ECO:0000256" key="7">
    <source>
        <dbReference type="ARBA" id="ARBA00022982"/>
    </source>
</evidence>
<proteinExistence type="inferred from homology"/>
<accession>A0A6V7LME4</accession>
<evidence type="ECO:0000256" key="5">
    <source>
        <dbReference type="ARBA" id="ARBA00022660"/>
    </source>
</evidence>